<gene>
    <name evidence="8" type="ORF">S12H4_02102</name>
</gene>
<dbReference type="SUPFAM" id="SSF53335">
    <property type="entry name" value="S-adenosyl-L-methionine-dependent methyltransferases"/>
    <property type="match status" value="1"/>
</dbReference>
<name>X1RDT0_9ZZZZ</name>
<keyword evidence="1" id="KW-0820">tRNA-binding</keyword>
<dbReference type="Gene3D" id="3.40.50.150">
    <property type="entry name" value="Vaccinia Virus protein VP39"/>
    <property type="match status" value="1"/>
</dbReference>
<reference evidence="8" key="1">
    <citation type="journal article" date="2014" name="Front. Microbiol.">
        <title>High frequency of phylogenetically diverse reductive dehalogenase-homologous genes in deep subseafloor sedimentary metagenomes.</title>
        <authorList>
            <person name="Kawai M."/>
            <person name="Futagami T."/>
            <person name="Toyoda A."/>
            <person name="Takaki Y."/>
            <person name="Nishi S."/>
            <person name="Hori S."/>
            <person name="Arai W."/>
            <person name="Tsubouchi T."/>
            <person name="Morono Y."/>
            <person name="Uchiyama I."/>
            <person name="Ito T."/>
            <person name="Fujiyama A."/>
            <person name="Inagaki F."/>
            <person name="Takami H."/>
        </authorList>
    </citation>
    <scope>NUCLEOTIDE SEQUENCE</scope>
    <source>
        <strain evidence="8">Expedition CK06-06</strain>
    </source>
</reference>
<keyword evidence="2" id="KW-0489">Methyltransferase</keyword>
<dbReference type="Pfam" id="PF02005">
    <property type="entry name" value="TRM"/>
    <property type="match status" value="1"/>
</dbReference>
<evidence type="ECO:0000256" key="1">
    <source>
        <dbReference type="ARBA" id="ARBA00022555"/>
    </source>
</evidence>
<proteinExistence type="predicted"/>
<dbReference type="GO" id="GO:0160104">
    <property type="term" value="F:tRNA (guanine(26)-N2)-dimethyltransferase activity"/>
    <property type="evidence" value="ECO:0007669"/>
    <property type="project" value="UniProtKB-EC"/>
</dbReference>
<evidence type="ECO:0000256" key="5">
    <source>
        <dbReference type="ARBA" id="ARBA00022694"/>
    </source>
</evidence>
<dbReference type="AlphaFoldDB" id="X1RDT0"/>
<evidence type="ECO:0000313" key="8">
    <source>
        <dbReference type="EMBL" id="GAI65156.1"/>
    </source>
</evidence>
<dbReference type="EC" id="2.1.1.216" evidence="7"/>
<keyword evidence="6" id="KW-0694">RNA-binding</keyword>
<dbReference type="InterPro" id="IPR002905">
    <property type="entry name" value="Trm1"/>
</dbReference>
<evidence type="ECO:0000256" key="2">
    <source>
        <dbReference type="ARBA" id="ARBA00022603"/>
    </source>
</evidence>
<accession>X1RDT0</accession>
<dbReference type="GO" id="GO:0002940">
    <property type="term" value="P:tRNA N2-guanine methylation"/>
    <property type="evidence" value="ECO:0007669"/>
    <property type="project" value="TreeGrafter"/>
</dbReference>
<evidence type="ECO:0000256" key="6">
    <source>
        <dbReference type="ARBA" id="ARBA00022884"/>
    </source>
</evidence>
<evidence type="ECO:0000256" key="3">
    <source>
        <dbReference type="ARBA" id="ARBA00022679"/>
    </source>
</evidence>
<evidence type="ECO:0000256" key="7">
    <source>
        <dbReference type="ARBA" id="ARBA00039099"/>
    </source>
</evidence>
<dbReference type="EMBL" id="BARW01000482">
    <property type="protein sequence ID" value="GAI65156.1"/>
    <property type="molecule type" value="Genomic_DNA"/>
</dbReference>
<keyword evidence="3" id="KW-0808">Transferase</keyword>
<dbReference type="PANTHER" id="PTHR10631">
    <property type="entry name" value="N 2 ,N 2 -DIMETHYLGUANOSINE TRNA METHYLTRANSFERASE"/>
    <property type="match status" value="1"/>
</dbReference>
<protein>
    <recommendedName>
        <fullName evidence="7">tRNA (guanine(26)-N(2))-dimethyltransferase</fullName>
        <ecNumber evidence="7">2.1.1.216</ecNumber>
    </recommendedName>
</protein>
<evidence type="ECO:0000256" key="4">
    <source>
        <dbReference type="ARBA" id="ARBA00022691"/>
    </source>
</evidence>
<comment type="caution">
    <text evidence="8">The sequence shown here is derived from an EMBL/GenBank/DDBJ whole genome shotgun (WGS) entry which is preliminary data.</text>
</comment>
<dbReference type="GO" id="GO:0000049">
    <property type="term" value="F:tRNA binding"/>
    <property type="evidence" value="ECO:0007669"/>
    <property type="project" value="UniProtKB-KW"/>
</dbReference>
<keyword evidence="5" id="KW-0819">tRNA processing</keyword>
<dbReference type="InterPro" id="IPR029063">
    <property type="entry name" value="SAM-dependent_MTases_sf"/>
</dbReference>
<dbReference type="PANTHER" id="PTHR10631:SF3">
    <property type="entry name" value="TRNA (GUANINE(26)-N(2))-DIMETHYLTRANSFERASE"/>
    <property type="match status" value="1"/>
</dbReference>
<dbReference type="PROSITE" id="PS51626">
    <property type="entry name" value="SAM_MT_TRM1"/>
    <property type="match status" value="1"/>
</dbReference>
<keyword evidence="4" id="KW-0949">S-adenosyl-L-methionine</keyword>
<organism evidence="8">
    <name type="scientific">marine sediment metagenome</name>
    <dbReference type="NCBI Taxonomy" id="412755"/>
    <lineage>
        <taxon>unclassified sequences</taxon>
        <taxon>metagenomes</taxon>
        <taxon>ecological metagenomes</taxon>
    </lineage>
</organism>
<sequence>MKIGNLNLDNNKYVKKQEGSIEFYLYKNDNDSIPSKSMGVFYNERMEINRDISILAILTYNKLINRDSLVMVDCMAASGIGSIRLLKASNNIKKMFINDINPIAVELIKRNLKLNDLEKNTQIISSHKDANLLCIEIAQKSSLIGEKKIESPNVISIDPFGTPNIYIDSAFKSIKKENGLLCITATDTAVLFGVKPKACIRKYMSKPLHTEYCKEIGARILIYYISRIANVNNLGIMPLLTFYSNHFIRIFALTYKSKAKIFKDLSNSYGYIVHCNNCGYRSSVLNNILTIPQKCPSCLKEEPLSYSGPHSYLI</sequence>